<keyword evidence="3 11" id="KW-0597">Phosphoprotein</keyword>
<keyword evidence="12" id="KW-1133">Transmembrane helix</keyword>
<comment type="caution">
    <text evidence="15">The sequence shown here is derived from an EMBL/GenBank/DDBJ whole genome shotgun (WGS) entry which is preliminary data.</text>
</comment>
<dbReference type="OrthoDB" id="9809670at2"/>
<keyword evidence="16" id="KW-1185">Reference proteome</keyword>
<organism evidence="15 16">
    <name type="scientific">Pedobacter chitinilyticus</name>
    <dbReference type="NCBI Taxonomy" id="2233776"/>
    <lineage>
        <taxon>Bacteria</taxon>
        <taxon>Pseudomonadati</taxon>
        <taxon>Bacteroidota</taxon>
        <taxon>Sphingobacteriia</taxon>
        <taxon>Sphingobacteriales</taxon>
        <taxon>Sphingobacteriaceae</taxon>
        <taxon>Pedobacter</taxon>
    </lineage>
</organism>
<dbReference type="Pfam" id="PF02518">
    <property type="entry name" value="HATPase_c"/>
    <property type="match status" value="1"/>
</dbReference>
<evidence type="ECO:0000256" key="6">
    <source>
        <dbReference type="ARBA" id="ARBA00022777"/>
    </source>
</evidence>
<sequence length="610" mass="67837">MSLPASKKLFVNFMVKLLLILVIIGGGISLFSYNKENTAYFKQKQHVVDQLVSLSGVLQSANYAYVNLLNADSAQADSLSTHVTTLSKEKEVLEVLSQDAESNNRAEANAVLSSLETEIRFYSSQLAQTGNVLGETSEVAGATNPLLNSLIKKERDELKTRIAQNDGFYANLGFLVVSVGILVMIMIIILYFRSQKSLQKQMAHAKEIHNAKLAAQSANNAKSEYLAMISHEIRTPMNGVLGMSNLLMEGSLNEEQKEYAKTIHNSAESLLRIVNDVLDFSRIESGKVQLDKTTTDIRELIAQTFAILPKKTSEQLKIDYWIDESVPQFVYIDQIRLKQVLLNFLGNAVKFTSQGNITLECKVIDKDENGFIRLGFIVRDTGIGIAEDRIKFLFKPFVQVDHTTVRKYGGTGLGLNIAYNLISMMEGKVKVDSIVGKGSIFTFFIVTKEMSGGQKPKSAVGVPSALDVALSTLYPLNILVVDDNEINLMLITKTLSKLGYECKKASNGQLAVELVKQNEFDLIFMDMQMPIMDGTVATTEIRKYYRVYEYPVVIALTANALGDGKDKCLEAGMQDFIAKPFKPAEIEEVIRKWAPKIVKYKDKTQSIFLS</sequence>
<dbReference type="Pfam" id="PF00512">
    <property type="entry name" value="HisKA"/>
    <property type="match status" value="1"/>
</dbReference>
<dbReference type="InterPro" id="IPR003661">
    <property type="entry name" value="HisK_dim/P_dom"/>
</dbReference>
<dbReference type="InterPro" id="IPR003594">
    <property type="entry name" value="HATPase_dom"/>
</dbReference>
<dbReference type="CDD" id="cd17546">
    <property type="entry name" value="REC_hyHK_CKI1_RcsC-like"/>
    <property type="match status" value="1"/>
</dbReference>
<dbReference type="EC" id="2.7.13.3" evidence="2"/>
<evidence type="ECO:0000256" key="8">
    <source>
        <dbReference type="ARBA" id="ARBA00023012"/>
    </source>
</evidence>
<dbReference type="PROSITE" id="PS50110">
    <property type="entry name" value="RESPONSE_REGULATORY"/>
    <property type="match status" value="1"/>
</dbReference>
<gene>
    <name evidence="15" type="ORF">DPV69_17330</name>
</gene>
<dbReference type="PROSITE" id="PS50109">
    <property type="entry name" value="HIS_KIN"/>
    <property type="match status" value="1"/>
</dbReference>
<dbReference type="SUPFAM" id="SSF55874">
    <property type="entry name" value="ATPase domain of HSP90 chaperone/DNA topoisomerase II/histidine kinase"/>
    <property type="match status" value="1"/>
</dbReference>
<evidence type="ECO:0000313" key="15">
    <source>
        <dbReference type="EMBL" id="RWU04924.1"/>
    </source>
</evidence>
<feature type="modified residue" description="4-aspartylphosphate" evidence="11">
    <location>
        <position position="526"/>
    </location>
</feature>
<dbReference type="SMART" id="SM00388">
    <property type="entry name" value="HisKA"/>
    <property type="match status" value="1"/>
</dbReference>
<evidence type="ECO:0000256" key="5">
    <source>
        <dbReference type="ARBA" id="ARBA00022741"/>
    </source>
</evidence>
<evidence type="ECO:0000256" key="12">
    <source>
        <dbReference type="SAM" id="Phobius"/>
    </source>
</evidence>
<feature type="transmembrane region" description="Helical" evidence="12">
    <location>
        <begin position="168"/>
        <end position="192"/>
    </location>
</feature>
<dbReference type="EMBL" id="SAYW01000006">
    <property type="protein sequence ID" value="RWU04924.1"/>
    <property type="molecule type" value="Genomic_DNA"/>
</dbReference>
<dbReference type="Gene3D" id="3.40.50.2300">
    <property type="match status" value="1"/>
</dbReference>
<keyword evidence="8" id="KW-0902">Two-component regulatory system</keyword>
<dbReference type="Gene3D" id="3.30.565.10">
    <property type="entry name" value="Histidine kinase-like ATPase, C-terminal domain"/>
    <property type="match status" value="1"/>
</dbReference>
<dbReference type="CDD" id="cd00082">
    <property type="entry name" value="HisKA"/>
    <property type="match status" value="1"/>
</dbReference>
<dbReference type="InterPro" id="IPR005467">
    <property type="entry name" value="His_kinase_dom"/>
</dbReference>
<dbReference type="Gene3D" id="1.10.287.130">
    <property type="match status" value="1"/>
</dbReference>
<dbReference type="GO" id="GO:0000155">
    <property type="term" value="F:phosphorelay sensor kinase activity"/>
    <property type="evidence" value="ECO:0007669"/>
    <property type="project" value="InterPro"/>
</dbReference>
<dbReference type="FunFam" id="3.30.565.10:FF:000010">
    <property type="entry name" value="Sensor histidine kinase RcsC"/>
    <property type="match status" value="1"/>
</dbReference>
<dbReference type="InterPro" id="IPR004358">
    <property type="entry name" value="Sig_transdc_His_kin-like_C"/>
</dbReference>
<evidence type="ECO:0000256" key="10">
    <source>
        <dbReference type="ARBA" id="ARBA00068150"/>
    </source>
</evidence>
<evidence type="ECO:0000313" key="16">
    <source>
        <dbReference type="Proteomes" id="UP000284120"/>
    </source>
</evidence>
<evidence type="ECO:0000256" key="11">
    <source>
        <dbReference type="PROSITE-ProRule" id="PRU00169"/>
    </source>
</evidence>
<comment type="catalytic activity">
    <reaction evidence="1">
        <text>ATP + protein L-histidine = ADP + protein N-phospho-L-histidine.</text>
        <dbReference type="EC" id="2.7.13.3"/>
    </reaction>
</comment>
<feature type="domain" description="Histidine kinase" evidence="13">
    <location>
        <begin position="228"/>
        <end position="449"/>
    </location>
</feature>
<evidence type="ECO:0000259" key="14">
    <source>
        <dbReference type="PROSITE" id="PS50110"/>
    </source>
</evidence>
<proteinExistence type="predicted"/>
<dbReference type="SUPFAM" id="SSF52172">
    <property type="entry name" value="CheY-like"/>
    <property type="match status" value="1"/>
</dbReference>
<dbReference type="CDD" id="cd16922">
    <property type="entry name" value="HATPase_EvgS-ArcB-TorS-like"/>
    <property type="match status" value="1"/>
</dbReference>
<dbReference type="PANTHER" id="PTHR45339:SF1">
    <property type="entry name" value="HYBRID SIGNAL TRANSDUCTION HISTIDINE KINASE J"/>
    <property type="match status" value="1"/>
</dbReference>
<keyword evidence="5" id="KW-0547">Nucleotide-binding</keyword>
<dbReference type="FunFam" id="1.10.287.130:FF:000002">
    <property type="entry name" value="Two-component osmosensing histidine kinase"/>
    <property type="match status" value="1"/>
</dbReference>
<feature type="domain" description="Response regulatory" evidence="14">
    <location>
        <begin position="477"/>
        <end position="594"/>
    </location>
</feature>
<dbReference type="InterPro" id="IPR036097">
    <property type="entry name" value="HisK_dim/P_sf"/>
</dbReference>
<protein>
    <recommendedName>
        <fullName evidence="10">Sensory/regulatory protein RpfC</fullName>
        <ecNumber evidence="2">2.7.13.3</ecNumber>
    </recommendedName>
</protein>
<dbReference type="SMART" id="SM00448">
    <property type="entry name" value="REC"/>
    <property type="match status" value="1"/>
</dbReference>
<dbReference type="PANTHER" id="PTHR45339">
    <property type="entry name" value="HYBRID SIGNAL TRANSDUCTION HISTIDINE KINASE J"/>
    <property type="match status" value="1"/>
</dbReference>
<evidence type="ECO:0000256" key="4">
    <source>
        <dbReference type="ARBA" id="ARBA00022679"/>
    </source>
</evidence>
<reference evidence="15 16" key="1">
    <citation type="submission" date="2018-06" db="EMBL/GenBank/DDBJ databases">
        <title>Pedobacter endophyticus sp. nov., an endophytic bacterium isolated from a leaf of Triticum aestivum.</title>
        <authorList>
            <person name="Zhang L."/>
        </authorList>
    </citation>
    <scope>NUCLEOTIDE SEQUENCE [LARGE SCALE GENOMIC DNA]</scope>
    <source>
        <strain evidence="15 16">CM134L-2</strain>
    </source>
</reference>
<dbReference type="Pfam" id="PF00072">
    <property type="entry name" value="Response_reg"/>
    <property type="match status" value="1"/>
</dbReference>
<dbReference type="Proteomes" id="UP000284120">
    <property type="component" value="Unassembled WGS sequence"/>
</dbReference>
<keyword evidence="12" id="KW-0472">Membrane</keyword>
<evidence type="ECO:0000259" key="13">
    <source>
        <dbReference type="PROSITE" id="PS50109"/>
    </source>
</evidence>
<dbReference type="AlphaFoldDB" id="A0A443YMC1"/>
<name>A0A443YMC1_9SPHI</name>
<evidence type="ECO:0000256" key="3">
    <source>
        <dbReference type="ARBA" id="ARBA00022553"/>
    </source>
</evidence>
<dbReference type="InterPro" id="IPR036890">
    <property type="entry name" value="HATPase_C_sf"/>
</dbReference>
<dbReference type="InterPro" id="IPR011006">
    <property type="entry name" value="CheY-like_superfamily"/>
</dbReference>
<accession>A0A443YMC1</accession>
<comment type="subunit">
    <text evidence="9">At low DSF concentrations, interacts with RpfF.</text>
</comment>
<feature type="transmembrane region" description="Helical" evidence="12">
    <location>
        <begin position="13"/>
        <end position="33"/>
    </location>
</feature>
<dbReference type="InterPro" id="IPR001789">
    <property type="entry name" value="Sig_transdc_resp-reg_receiver"/>
</dbReference>
<keyword evidence="12" id="KW-0812">Transmembrane</keyword>
<evidence type="ECO:0000256" key="2">
    <source>
        <dbReference type="ARBA" id="ARBA00012438"/>
    </source>
</evidence>
<dbReference type="SMART" id="SM00387">
    <property type="entry name" value="HATPase_c"/>
    <property type="match status" value="1"/>
</dbReference>
<evidence type="ECO:0000256" key="1">
    <source>
        <dbReference type="ARBA" id="ARBA00000085"/>
    </source>
</evidence>
<evidence type="ECO:0000256" key="9">
    <source>
        <dbReference type="ARBA" id="ARBA00064003"/>
    </source>
</evidence>
<dbReference type="GO" id="GO:0005524">
    <property type="term" value="F:ATP binding"/>
    <property type="evidence" value="ECO:0007669"/>
    <property type="project" value="UniProtKB-KW"/>
</dbReference>
<keyword evidence="4" id="KW-0808">Transferase</keyword>
<keyword evidence="6" id="KW-0418">Kinase</keyword>
<dbReference type="PRINTS" id="PR00344">
    <property type="entry name" value="BCTRLSENSOR"/>
</dbReference>
<evidence type="ECO:0000256" key="7">
    <source>
        <dbReference type="ARBA" id="ARBA00022840"/>
    </source>
</evidence>
<dbReference type="SUPFAM" id="SSF47384">
    <property type="entry name" value="Homodimeric domain of signal transducing histidine kinase"/>
    <property type="match status" value="1"/>
</dbReference>
<keyword evidence="7" id="KW-0067">ATP-binding</keyword>